<dbReference type="RefSeq" id="XP_019036687.1">
    <property type="nucleotide sequence ID" value="XM_019186538.1"/>
</dbReference>
<dbReference type="OrthoDB" id="14603at2759"/>
<evidence type="ECO:0000256" key="4">
    <source>
        <dbReference type="ARBA" id="ARBA00022692"/>
    </source>
</evidence>
<name>A0A1E3NWU1_WICAA</name>
<feature type="region of interest" description="Disordered" evidence="10">
    <location>
        <begin position="1"/>
        <end position="54"/>
    </location>
</feature>
<dbReference type="GeneID" id="30203784"/>
<evidence type="ECO:0000256" key="9">
    <source>
        <dbReference type="PIRNR" id="PIRNR007871"/>
    </source>
</evidence>
<dbReference type="PANTHER" id="PTHR31586:SF1">
    <property type="entry name" value="CYTOCHROME C OXIDASE ASSEMBLY PROTEIN COX20, MITOCHONDRIAL"/>
    <property type="match status" value="1"/>
</dbReference>
<comment type="function">
    <text evidence="9">Involved in the assembly of the cytochrome c oxidase complex.</text>
</comment>
<evidence type="ECO:0000256" key="7">
    <source>
        <dbReference type="ARBA" id="ARBA00023128"/>
    </source>
</evidence>
<dbReference type="STRING" id="683960.A0A1E3NWU1"/>
<proteinExistence type="inferred from homology"/>
<keyword evidence="5 9" id="KW-0999">Mitochondrion inner membrane</keyword>
<evidence type="ECO:0000256" key="3">
    <source>
        <dbReference type="ARBA" id="ARBA00017689"/>
    </source>
</evidence>
<dbReference type="AlphaFoldDB" id="A0A1E3NWU1"/>
<sequence length="177" mass="19761">MVWPFNKKENEGDRVVVDESSQSKPRRTSAPRSDQTLLLEDTEPRFNNGPSNPSLPIKEAVDSIKADDFSFNGLVKIPCLREALMTGISSLGVLGTIIFIAQKSPTKAANWGVGGFLLGSTVSWEQCRSKRRKEQAFAAKARETVAAKERPMMHKPEEKITEEVAKSRAEASSWWRR</sequence>
<dbReference type="GO" id="GO:0005743">
    <property type="term" value="C:mitochondrial inner membrane"/>
    <property type="evidence" value="ECO:0007669"/>
    <property type="project" value="UniProtKB-SubCell"/>
</dbReference>
<evidence type="ECO:0000256" key="5">
    <source>
        <dbReference type="ARBA" id="ARBA00022792"/>
    </source>
</evidence>
<comment type="similarity">
    <text evidence="2 9">Belongs to the COX20 family.</text>
</comment>
<organism evidence="11 12">
    <name type="scientific">Wickerhamomyces anomalus (strain ATCC 58044 / CBS 1984 / NCYC 433 / NRRL Y-366-8)</name>
    <name type="common">Yeast</name>
    <name type="synonym">Hansenula anomala</name>
    <dbReference type="NCBI Taxonomy" id="683960"/>
    <lineage>
        <taxon>Eukaryota</taxon>
        <taxon>Fungi</taxon>
        <taxon>Dikarya</taxon>
        <taxon>Ascomycota</taxon>
        <taxon>Saccharomycotina</taxon>
        <taxon>Saccharomycetes</taxon>
        <taxon>Phaffomycetales</taxon>
        <taxon>Wickerhamomycetaceae</taxon>
        <taxon>Wickerhamomyces</taxon>
    </lineage>
</organism>
<evidence type="ECO:0000256" key="2">
    <source>
        <dbReference type="ARBA" id="ARBA00009575"/>
    </source>
</evidence>
<dbReference type="InterPro" id="IPR022533">
    <property type="entry name" value="Cox20"/>
</dbReference>
<protein>
    <recommendedName>
        <fullName evidence="3 9">Cytochrome c oxidase assembly protein COX20, mitochondrial</fullName>
    </recommendedName>
</protein>
<keyword evidence="7 9" id="KW-0496">Mitochondrion</keyword>
<keyword evidence="8 9" id="KW-0472">Membrane</keyword>
<comment type="subcellular location">
    <subcellularLocation>
        <location evidence="1 9">Mitochondrion inner membrane</location>
    </subcellularLocation>
</comment>
<gene>
    <name evidence="11" type="ORF">WICANDRAFT_96785</name>
</gene>
<feature type="region of interest" description="Disordered" evidence="10">
    <location>
        <begin position="141"/>
        <end position="177"/>
    </location>
</feature>
<dbReference type="GO" id="GO:0033617">
    <property type="term" value="P:mitochondrial respiratory chain complex IV assembly"/>
    <property type="evidence" value="ECO:0007669"/>
    <property type="project" value="EnsemblFungi"/>
</dbReference>
<dbReference type="Proteomes" id="UP000094112">
    <property type="component" value="Unassembled WGS sequence"/>
</dbReference>
<evidence type="ECO:0000256" key="10">
    <source>
        <dbReference type="SAM" id="MobiDB-lite"/>
    </source>
</evidence>
<evidence type="ECO:0000256" key="8">
    <source>
        <dbReference type="ARBA" id="ARBA00023136"/>
    </source>
</evidence>
<keyword evidence="4" id="KW-0812">Transmembrane</keyword>
<dbReference type="GO" id="GO:0051082">
    <property type="term" value="F:unfolded protein binding"/>
    <property type="evidence" value="ECO:0007669"/>
    <property type="project" value="EnsemblFungi"/>
</dbReference>
<feature type="compositionally biased region" description="Basic and acidic residues" evidence="10">
    <location>
        <begin position="1"/>
        <end position="17"/>
    </location>
</feature>
<feature type="compositionally biased region" description="Basic and acidic residues" evidence="10">
    <location>
        <begin position="141"/>
        <end position="169"/>
    </location>
</feature>
<dbReference type="Pfam" id="PF12597">
    <property type="entry name" value="Cox20"/>
    <property type="match status" value="1"/>
</dbReference>
<keyword evidence="12" id="KW-1185">Reference proteome</keyword>
<dbReference type="PANTHER" id="PTHR31586">
    <property type="entry name" value="CYTOCHROME C OXIDASE PROTEIN 20"/>
    <property type="match status" value="1"/>
</dbReference>
<reference evidence="11 12" key="1">
    <citation type="journal article" date="2016" name="Proc. Natl. Acad. Sci. U.S.A.">
        <title>Comparative genomics of biotechnologically important yeasts.</title>
        <authorList>
            <person name="Riley R."/>
            <person name="Haridas S."/>
            <person name="Wolfe K.H."/>
            <person name="Lopes M.R."/>
            <person name="Hittinger C.T."/>
            <person name="Goeker M."/>
            <person name="Salamov A.A."/>
            <person name="Wisecaver J.H."/>
            <person name="Long T.M."/>
            <person name="Calvey C.H."/>
            <person name="Aerts A.L."/>
            <person name="Barry K.W."/>
            <person name="Choi C."/>
            <person name="Clum A."/>
            <person name="Coughlan A.Y."/>
            <person name="Deshpande S."/>
            <person name="Douglass A.P."/>
            <person name="Hanson S.J."/>
            <person name="Klenk H.-P."/>
            <person name="LaButti K.M."/>
            <person name="Lapidus A."/>
            <person name="Lindquist E.A."/>
            <person name="Lipzen A.M."/>
            <person name="Meier-Kolthoff J.P."/>
            <person name="Ohm R.A."/>
            <person name="Otillar R.P."/>
            <person name="Pangilinan J.L."/>
            <person name="Peng Y."/>
            <person name="Rokas A."/>
            <person name="Rosa C.A."/>
            <person name="Scheuner C."/>
            <person name="Sibirny A.A."/>
            <person name="Slot J.C."/>
            <person name="Stielow J.B."/>
            <person name="Sun H."/>
            <person name="Kurtzman C.P."/>
            <person name="Blackwell M."/>
            <person name="Grigoriev I.V."/>
            <person name="Jeffries T.W."/>
        </authorList>
    </citation>
    <scope>NUCLEOTIDE SEQUENCE [LARGE SCALE GENOMIC DNA]</scope>
    <source>
        <strain evidence="12">ATCC 58044 / CBS 1984 / NCYC 433 / NRRL Y-366-8</strain>
    </source>
</reference>
<evidence type="ECO:0000313" key="12">
    <source>
        <dbReference type="Proteomes" id="UP000094112"/>
    </source>
</evidence>
<dbReference type="EMBL" id="KV454213">
    <property type="protein sequence ID" value="ODQ57480.1"/>
    <property type="molecule type" value="Genomic_DNA"/>
</dbReference>
<dbReference type="GO" id="GO:0043069">
    <property type="term" value="P:negative regulation of programmed cell death"/>
    <property type="evidence" value="ECO:0007669"/>
    <property type="project" value="EnsemblFungi"/>
</dbReference>
<evidence type="ECO:0000256" key="6">
    <source>
        <dbReference type="ARBA" id="ARBA00022989"/>
    </source>
</evidence>
<keyword evidence="6" id="KW-1133">Transmembrane helix</keyword>
<dbReference type="PIRSF" id="PIRSF007871">
    <property type="entry name" value="Cox20"/>
    <property type="match status" value="1"/>
</dbReference>
<accession>A0A1E3NWU1</accession>
<evidence type="ECO:0000313" key="11">
    <source>
        <dbReference type="EMBL" id="ODQ57480.1"/>
    </source>
</evidence>
<evidence type="ECO:0000256" key="1">
    <source>
        <dbReference type="ARBA" id="ARBA00004273"/>
    </source>
</evidence>